<evidence type="ECO:0000256" key="1">
    <source>
        <dbReference type="SAM" id="MobiDB-lite"/>
    </source>
</evidence>
<feature type="region of interest" description="Disordered" evidence="1">
    <location>
        <begin position="1"/>
        <end position="31"/>
    </location>
</feature>
<evidence type="ECO:0000313" key="2">
    <source>
        <dbReference type="EMBL" id="EFX76160.1"/>
    </source>
</evidence>
<organism evidence="2 3">
    <name type="scientific">Daphnia pulex</name>
    <name type="common">Water flea</name>
    <dbReference type="NCBI Taxonomy" id="6669"/>
    <lineage>
        <taxon>Eukaryota</taxon>
        <taxon>Metazoa</taxon>
        <taxon>Ecdysozoa</taxon>
        <taxon>Arthropoda</taxon>
        <taxon>Crustacea</taxon>
        <taxon>Branchiopoda</taxon>
        <taxon>Diplostraca</taxon>
        <taxon>Cladocera</taxon>
        <taxon>Anomopoda</taxon>
        <taxon>Daphniidae</taxon>
        <taxon>Daphnia</taxon>
    </lineage>
</organism>
<sequence>MNRNCTTHQSTRASHPRSQPGPSKSCVTNGSARVFANPQERGRWLRRKNKRIVSIEKQLQIVEGNGVQSFLAILSENNDDGRKTFYNFGSSRHAEDENESESMENEDGRVGEDPVPPITVPPIIASTPYISPESQPLFEENAVTIPTTTTPASIVVAATQSNSTTLPIMRSRDHSREAESLVEEAAEFNNPPKPPITHMPTITSSCIISFSSLIPSTSSSSR</sequence>
<reference evidence="2 3" key="1">
    <citation type="journal article" date="2011" name="Science">
        <title>The ecoresponsive genome of Daphnia pulex.</title>
        <authorList>
            <person name="Colbourne J.K."/>
            <person name="Pfrender M.E."/>
            <person name="Gilbert D."/>
            <person name="Thomas W.K."/>
            <person name="Tucker A."/>
            <person name="Oakley T.H."/>
            <person name="Tokishita S."/>
            <person name="Aerts A."/>
            <person name="Arnold G.J."/>
            <person name="Basu M.K."/>
            <person name="Bauer D.J."/>
            <person name="Caceres C.E."/>
            <person name="Carmel L."/>
            <person name="Casola C."/>
            <person name="Choi J.H."/>
            <person name="Detter J.C."/>
            <person name="Dong Q."/>
            <person name="Dusheyko S."/>
            <person name="Eads B.D."/>
            <person name="Frohlich T."/>
            <person name="Geiler-Samerotte K.A."/>
            <person name="Gerlach D."/>
            <person name="Hatcher P."/>
            <person name="Jogdeo S."/>
            <person name="Krijgsveld J."/>
            <person name="Kriventseva E.V."/>
            <person name="Kultz D."/>
            <person name="Laforsch C."/>
            <person name="Lindquist E."/>
            <person name="Lopez J."/>
            <person name="Manak J.R."/>
            <person name="Muller J."/>
            <person name="Pangilinan J."/>
            <person name="Patwardhan R.P."/>
            <person name="Pitluck S."/>
            <person name="Pritham E.J."/>
            <person name="Rechtsteiner A."/>
            <person name="Rho M."/>
            <person name="Rogozin I.B."/>
            <person name="Sakarya O."/>
            <person name="Salamov A."/>
            <person name="Schaack S."/>
            <person name="Shapiro H."/>
            <person name="Shiga Y."/>
            <person name="Skalitzky C."/>
            <person name="Smith Z."/>
            <person name="Souvorov A."/>
            <person name="Sung W."/>
            <person name="Tang Z."/>
            <person name="Tsuchiya D."/>
            <person name="Tu H."/>
            <person name="Vos H."/>
            <person name="Wang M."/>
            <person name="Wolf Y.I."/>
            <person name="Yamagata H."/>
            <person name="Yamada T."/>
            <person name="Ye Y."/>
            <person name="Shaw J.R."/>
            <person name="Andrews J."/>
            <person name="Crease T.J."/>
            <person name="Tang H."/>
            <person name="Lucas S.M."/>
            <person name="Robertson H.M."/>
            <person name="Bork P."/>
            <person name="Koonin E.V."/>
            <person name="Zdobnov E.M."/>
            <person name="Grigoriev I.V."/>
            <person name="Lynch M."/>
            <person name="Boore J.L."/>
        </authorList>
    </citation>
    <scope>NUCLEOTIDE SEQUENCE [LARGE SCALE GENOMIC DNA]</scope>
</reference>
<protein>
    <submittedName>
        <fullName evidence="2">Uncharacterized protein</fullName>
    </submittedName>
</protein>
<feature type="region of interest" description="Disordered" evidence="1">
    <location>
        <begin position="90"/>
        <end position="115"/>
    </location>
</feature>
<keyword evidence="3" id="KW-1185">Reference proteome</keyword>
<dbReference type="HOGENOM" id="CLU_1246495_0_0_1"/>
<accession>E9GWM1</accession>
<evidence type="ECO:0000313" key="3">
    <source>
        <dbReference type="Proteomes" id="UP000000305"/>
    </source>
</evidence>
<name>E9GWM1_DAPPU</name>
<dbReference type="KEGG" id="dpx:DAPPUDRAFT_107283"/>
<dbReference type="AlphaFoldDB" id="E9GWM1"/>
<dbReference type="EMBL" id="GL732570">
    <property type="protein sequence ID" value="EFX76160.1"/>
    <property type="molecule type" value="Genomic_DNA"/>
</dbReference>
<feature type="compositionally biased region" description="Acidic residues" evidence="1">
    <location>
        <begin position="96"/>
        <end position="105"/>
    </location>
</feature>
<proteinExistence type="predicted"/>
<gene>
    <name evidence="2" type="ORF">DAPPUDRAFT_107283</name>
</gene>
<dbReference type="Proteomes" id="UP000000305">
    <property type="component" value="Unassembled WGS sequence"/>
</dbReference>
<dbReference type="InParanoid" id="E9GWM1"/>